<dbReference type="EMBL" id="CP042434">
    <property type="protein sequence ID" value="QEC71594.1"/>
    <property type="molecule type" value="Genomic_DNA"/>
</dbReference>
<dbReference type="CDD" id="cd00146">
    <property type="entry name" value="PKD"/>
    <property type="match status" value="1"/>
</dbReference>
<dbReference type="RefSeq" id="WP_146780972.1">
    <property type="nucleotide sequence ID" value="NZ_CP042434.1"/>
</dbReference>
<evidence type="ECO:0000259" key="1">
    <source>
        <dbReference type="PROSITE" id="PS50093"/>
    </source>
</evidence>
<dbReference type="Proteomes" id="UP000321291">
    <property type="component" value="Chromosome"/>
</dbReference>
<dbReference type="InterPro" id="IPR057171">
    <property type="entry name" value="DUF7849"/>
</dbReference>
<reference evidence="2 3" key="1">
    <citation type="journal article" date="2017" name="Int. J. Syst. Evol. Microbiol.">
        <title>Arachidicoccus ginsenosidivorans sp. nov., with ginsenoside-converting activity isolated from ginseng cultivating soil.</title>
        <authorList>
            <person name="Siddiqi M.Z."/>
            <person name="Aslam Z."/>
            <person name="Im W.T."/>
        </authorList>
    </citation>
    <scope>NUCLEOTIDE SEQUENCE [LARGE SCALE GENOMIC DNA]</scope>
    <source>
        <strain evidence="2 3">Gsoil 809</strain>
    </source>
</reference>
<dbReference type="InterPro" id="IPR055353">
    <property type="entry name" value="DUF7619"/>
</dbReference>
<name>A0A5B8VJ70_9BACT</name>
<dbReference type="Pfam" id="PF25233">
    <property type="entry name" value="DUF7849"/>
    <property type="match status" value="1"/>
</dbReference>
<dbReference type="InterPro" id="IPR000601">
    <property type="entry name" value="PKD_dom"/>
</dbReference>
<feature type="domain" description="PKD" evidence="1">
    <location>
        <begin position="58"/>
        <end position="101"/>
    </location>
</feature>
<dbReference type="PROSITE" id="PS50093">
    <property type="entry name" value="PKD"/>
    <property type="match status" value="1"/>
</dbReference>
<gene>
    <name evidence="2" type="ORF">FSB73_07875</name>
</gene>
<organism evidence="2 3">
    <name type="scientific">Arachidicoccus ginsenosidivorans</name>
    <dbReference type="NCBI Taxonomy" id="496057"/>
    <lineage>
        <taxon>Bacteria</taxon>
        <taxon>Pseudomonadati</taxon>
        <taxon>Bacteroidota</taxon>
        <taxon>Chitinophagia</taxon>
        <taxon>Chitinophagales</taxon>
        <taxon>Chitinophagaceae</taxon>
        <taxon>Arachidicoccus</taxon>
    </lineage>
</organism>
<dbReference type="InterPro" id="IPR013783">
    <property type="entry name" value="Ig-like_fold"/>
</dbReference>
<protein>
    <submittedName>
        <fullName evidence="2">PKD domain-containing protein</fullName>
    </submittedName>
</protein>
<accession>A0A5B8VJ70</accession>
<proteinExistence type="predicted"/>
<dbReference type="Pfam" id="PF24595">
    <property type="entry name" value="DUF7619"/>
    <property type="match status" value="1"/>
</dbReference>
<dbReference type="KEGG" id="agi:FSB73_07875"/>
<dbReference type="InterPro" id="IPR035986">
    <property type="entry name" value="PKD_dom_sf"/>
</dbReference>
<dbReference type="AlphaFoldDB" id="A0A5B8VJ70"/>
<dbReference type="Pfam" id="PF18911">
    <property type="entry name" value="PKD_4"/>
    <property type="match status" value="1"/>
</dbReference>
<dbReference type="SUPFAM" id="SSF49299">
    <property type="entry name" value="PKD domain"/>
    <property type="match status" value="1"/>
</dbReference>
<sequence>MLIETKRLLPLLMLPVALVFGSPLMAQQNDSLAPQIGWTQKESLIQFQPNLRPLRQIAGAPEAFYTYFWEFGDGNFSFDESPIHGFSDTGSYNVQLYATNNYDDGKTPPTRPRRINVTQNNIAATNQGHTGFFSKGNQIQLKVNRMPKPGEDMVCIIGYQNPGGSKEALNGSLVLFYNDKAFKKKNFGLTDLRNYHKEQTTDMTTLLASCESGKVVPLYAYNQIPSSGPNHFISSKIVSNNTTISILQGKNLLFETSHSLHFEGLKAGEQRYVYAILHTTPEMIKDTNATVTISALMIPDDPEHPVFENNLALQIVASHDPNRLMLRNRRLNYRFMGQHKKLKYKVRFQNTGKGPTSTIKIGIKVPTELDASTLTLIDQYPKCIPCSTAEPGQSCLDTLYTKDSIHFIFKNIYLPGMRQQGVEDKDSTNGFVQYQLQFKEKPPKIPFWSQAGIIFDKNEPVYTNKMHTRFIKGLSPTVIAGYLKGFGDQRGPNSPFILGGALAPYSPYRFYFQVEAYLGIHQKSTSTQFNSIAEPRDTSIQGIGYMVTERGNTTETSLVSLDIVPLEIRKNLNDWFSLGSGLWLQGNLKEKSTITPLTRVQNIKDRTIVDIPGATMTQTKTFSHINPGAFIDLNVGKVRVGPALGLRLLHFFSPGKTGVMAYALWRL</sequence>
<dbReference type="Gene3D" id="2.60.40.10">
    <property type="entry name" value="Immunoglobulins"/>
    <property type="match status" value="1"/>
</dbReference>
<evidence type="ECO:0000313" key="3">
    <source>
        <dbReference type="Proteomes" id="UP000321291"/>
    </source>
</evidence>
<evidence type="ECO:0000313" key="2">
    <source>
        <dbReference type="EMBL" id="QEC71594.1"/>
    </source>
</evidence>
<dbReference type="OrthoDB" id="1110367at2"/>
<keyword evidence="3" id="KW-1185">Reference proteome</keyword>